<sequence length="45" mass="5162">MIFQLIDWEETNASTVDCKYGKETHQHKQKLLLLCELSVLTLGIA</sequence>
<name>A0A2P2PUK9_RHIMU</name>
<protein>
    <submittedName>
        <fullName evidence="1">Uncharacterized protein</fullName>
    </submittedName>
</protein>
<evidence type="ECO:0000313" key="1">
    <source>
        <dbReference type="EMBL" id="MBX58427.1"/>
    </source>
</evidence>
<accession>A0A2P2PUK9</accession>
<proteinExistence type="predicted"/>
<organism evidence="1">
    <name type="scientific">Rhizophora mucronata</name>
    <name type="common">Asiatic mangrove</name>
    <dbReference type="NCBI Taxonomy" id="61149"/>
    <lineage>
        <taxon>Eukaryota</taxon>
        <taxon>Viridiplantae</taxon>
        <taxon>Streptophyta</taxon>
        <taxon>Embryophyta</taxon>
        <taxon>Tracheophyta</taxon>
        <taxon>Spermatophyta</taxon>
        <taxon>Magnoliopsida</taxon>
        <taxon>eudicotyledons</taxon>
        <taxon>Gunneridae</taxon>
        <taxon>Pentapetalae</taxon>
        <taxon>rosids</taxon>
        <taxon>fabids</taxon>
        <taxon>Malpighiales</taxon>
        <taxon>Rhizophoraceae</taxon>
        <taxon>Rhizophora</taxon>
    </lineage>
</organism>
<dbReference type="AlphaFoldDB" id="A0A2P2PUK9"/>
<dbReference type="EMBL" id="GGEC01077943">
    <property type="protein sequence ID" value="MBX58427.1"/>
    <property type="molecule type" value="Transcribed_RNA"/>
</dbReference>
<reference evidence="1" key="1">
    <citation type="submission" date="2018-02" db="EMBL/GenBank/DDBJ databases">
        <title>Rhizophora mucronata_Transcriptome.</title>
        <authorList>
            <person name="Meera S.P."/>
            <person name="Sreeshan A."/>
            <person name="Augustine A."/>
        </authorList>
    </citation>
    <scope>NUCLEOTIDE SEQUENCE</scope>
    <source>
        <tissue evidence="1">Leaf</tissue>
    </source>
</reference>